<dbReference type="EMBL" id="CADCXU010019829">
    <property type="protein sequence ID" value="CAB0007933.1"/>
    <property type="molecule type" value="Genomic_DNA"/>
</dbReference>
<accession>A0A6H5GVR8</accession>
<organism evidence="1 2">
    <name type="scientific">Nesidiocoris tenuis</name>
    <dbReference type="NCBI Taxonomy" id="355587"/>
    <lineage>
        <taxon>Eukaryota</taxon>
        <taxon>Metazoa</taxon>
        <taxon>Ecdysozoa</taxon>
        <taxon>Arthropoda</taxon>
        <taxon>Hexapoda</taxon>
        <taxon>Insecta</taxon>
        <taxon>Pterygota</taxon>
        <taxon>Neoptera</taxon>
        <taxon>Paraneoptera</taxon>
        <taxon>Hemiptera</taxon>
        <taxon>Heteroptera</taxon>
        <taxon>Panheteroptera</taxon>
        <taxon>Cimicomorpha</taxon>
        <taxon>Miridae</taxon>
        <taxon>Dicyphina</taxon>
        <taxon>Nesidiocoris</taxon>
    </lineage>
</organism>
<name>A0A6H5GVR8_9HEMI</name>
<protein>
    <submittedName>
        <fullName evidence="1">Uncharacterized protein</fullName>
    </submittedName>
</protein>
<evidence type="ECO:0000313" key="1">
    <source>
        <dbReference type="EMBL" id="CAB0007933.1"/>
    </source>
</evidence>
<gene>
    <name evidence="1" type="ORF">NTEN_LOCUS13179</name>
</gene>
<evidence type="ECO:0000313" key="2">
    <source>
        <dbReference type="Proteomes" id="UP000479000"/>
    </source>
</evidence>
<reference evidence="1 2" key="1">
    <citation type="submission" date="2020-02" db="EMBL/GenBank/DDBJ databases">
        <authorList>
            <person name="Ferguson B K."/>
        </authorList>
    </citation>
    <scope>NUCLEOTIDE SEQUENCE [LARGE SCALE GENOMIC DNA]</scope>
</reference>
<dbReference type="Proteomes" id="UP000479000">
    <property type="component" value="Unassembled WGS sequence"/>
</dbReference>
<proteinExistence type="predicted"/>
<dbReference type="AlphaFoldDB" id="A0A6H5GVR8"/>
<sequence>MVLQEELLARMVQVPVLSSSARLFTLGLSSEGAASLRQAKAKLELPSGALSSLIRVGVLLRVGLIHEILSHFIQPNM</sequence>
<keyword evidence="2" id="KW-1185">Reference proteome</keyword>
<feature type="non-terminal residue" evidence="1">
    <location>
        <position position="77"/>
    </location>
</feature>